<accession>A0ABV5F362</accession>
<protein>
    <submittedName>
        <fullName evidence="2">DUF2262 domain-containing protein</fullName>
    </submittedName>
</protein>
<dbReference type="Proteomes" id="UP001589605">
    <property type="component" value="Unassembled WGS sequence"/>
</dbReference>
<gene>
    <name evidence="2" type="ORF">ACFFVB_12400</name>
</gene>
<organism evidence="2 3">
    <name type="scientific">Formosa undariae</name>
    <dbReference type="NCBI Taxonomy" id="1325436"/>
    <lineage>
        <taxon>Bacteria</taxon>
        <taxon>Pseudomonadati</taxon>
        <taxon>Bacteroidota</taxon>
        <taxon>Flavobacteriia</taxon>
        <taxon>Flavobacteriales</taxon>
        <taxon>Flavobacteriaceae</taxon>
        <taxon>Formosa</taxon>
    </lineage>
</organism>
<dbReference type="RefSeq" id="WP_382383200.1">
    <property type="nucleotide sequence ID" value="NZ_JBHMEZ010000012.1"/>
</dbReference>
<sequence length="141" mass="16294">MNITKDQLKKDPRTDDCYRTTILSGQNTIDISLNLDEITLDKMIALGNSFLEDFEDKEKNATDEIVSAFHENYNENWADEENGYPELSEQDFRQKLTITAIDFYAKDLIDVVYNEDGMFGNHYLIAQSYDGKTFDDTTMFG</sequence>
<dbReference type="Pfam" id="PF10020">
    <property type="entry name" value="DUF2262"/>
    <property type="match status" value="1"/>
</dbReference>
<name>A0ABV5F362_9FLAO</name>
<evidence type="ECO:0000313" key="3">
    <source>
        <dbReference type="Proteomes" id="UP001589605"/>
    </source>
</evidence>
<dbReference type="EMBL" id="JBHMEZ010000012">
    <property type="protein sequence ID" value="MFB9053878.1"/>
    <property type="molecule type" value="Genomic_DNA"/>
</dbReference>
<reference evidence="2 3" key="1">
    <citation type="submission" date="2024-09" db="EMBL/GenBank/DDBJ databases">
        <authorList>
            <person name="Sun Q."/>
            <person name="Mori K."/>
        </authorList>
    </citation>
    <scope>NUCLEOTIDE SEQUENCE [LARGE SCALE GENOMIC DNA]</scope>
    <source>
        <strain evidence="2 3">CECT 8286</strain>
    </source>
</reference>
<comment type="caution">
    <text evidence="2">The sequence shown here is derived from an EMBL/GenBank/DDBJ whole genome shotgun (WGS) entry which is preliminary data.</text>
</comment>
<proteinExistence type="predicted"/>
<keyword evidence="3" id="KW-1185">Reference proteome</keyword>
<evidence type="ECO:0000313" key="2">
    <source>
        <dbReference type="EMBL" id="MFB9053878.1"/>
    </source>
</evidence>
<dbReference type="InterPro" id="IPR019260">
    <property type="entry name" value="DUF2262"/>
</dbReference>
<feature type="domain" description="DUF2262" evidence="1">
    <location>
        <begin position="16"/>
        <end position="131"/>
    </location>
</feature>
<evidence type="ECO:0000259" key="1">
    <source>
        <dbReference type="Pfam" id="PF10020"/>
    </source>
</evidence>